<dbReference type="EMBL" id="SOFD01000024">
    <property type="protein sequence ID" value="TFB77456.1"/>
    <property type="molecule type" value="Genomic_DNA"/>
</dbReference>
<dbReference type="Proteomes" id="UP000199639">
    <property type="component" value="Unassembled WGS sequence"/>
</dbReference>
<dbReference type="Gene3D" id="2.30.110.10">
    <property type="entry name" value="Electron Transport, Fmn-binding Protein, Chain A"/>
    <property type="match status" value="1"/>
</dbReference>
<dbReference type="Proteomes" id="UP000298252">
    <property type="component" value="Unassembled WGS sequence"/>
</dbReference>
<dbReference type="AlphaFoldDB" id="A0A4R8V459"/>
<evidence type="ECO:0000313" key="5">
    <source>
        <dbReference type="Proteomes" id="UP000298252"/>
    </source>
</evidence>
<evidence type="ECO:0000313" key="3">
    <source>
        <dbReference type="EMBL" id="TFB77456.1"/>
    </source>
</evidence>
<reference evidence="3 5" key="2">
    <citation type="submission" date="2019-03" db="EMBL/GenBank/DDBJ databases">
        <title>Genomics of glacier-inhabiting Cryobacterium strains.</title>
        <authorList>
            <person name="Liu Q."/>
            <person name="Xin Y.-H."/>
        </authorList>
    </citation>
    <scope>NUCLEOTIDE SEQUENCE [LARGE SCALE GENOMIC DNA]</scope>
    <source>
        <strain evidence="3 5">Hh8</strain>
    </source>
</reference>
<sequence length="152" mass="16903">MATWQEVQADAPQFASRVRAIFDAGTNKTMASLRRDGSPRISGTELVFEPERITLGMMPDSQKLHDVLRDRRVAIHSPTLEPPAGQPSDWAGDAKLAGVLVTKEPNPADPPGSSSFELRVHEVVLTYIDPDNTHLIIESWHEGRGWKRISRL</sequence>
<organism evidence="2 4">
    <name type="scientific">Cryobacterium flavum</name>
    <dbReference type="NCBI Taxonomy" id="1424659"/>
    <lineage>
        <taxon>Bacteria</taxon>
        <taxon>Bacillati</taxon>
        <taxon>Actinomycetota</taxon>
        <taxon>Actinomycetes</taxon>
        <taxon>Micrococcales</taxon>
        <taxon>Microbacteriaceae</taxon>
        <taxon>Cryobacterium</taxon>
    </lineage>
</organism>
<keyword evidence="5" id="KW-1185">Reference proteome</keyword>
<dbReference type="SUPFAM" id="SSF50475">
    <property type="entry name" value="FMN-binding split barrel"/>
    <property type="match status" value="1"/>
</dbReference>
<gene>
    <name evidence="3" type="ORF">E3O21_07130</name>
    <name evidence="2" type="ORF">SAMN05216368_10118</name>
</gene>
<evidence type="ECO:0000313" key="2">
    <source>
        <dbReference type="EMBL" id="SDM44630.1"/>
    </source>
</evidence>
<protein>
    <submittedName>
        <fullName evidence="3">Pyridoxamine 5-phosphate oxidase</fullName>
    </submittedName>
</protein>
<accession>A0A4R8V459</accession>
<reference evidence="2 4" key="1">
    <citation type="submission" date="2016-10" db="EMBL/GenBank/DDBJ databases">
        <authorList>
            <person name="Varghese N."/>
            <person name="Submissions S."/>
        </authorList>
    </citation>
    <scope>NUCLEOTIDE SEQUENCE [LARGE SCALE GENOMIC DNA]</scope>
    <source>
        <strain evidence="2 4">CGMCC 1.11215</strain>
    </source>
</reference>
<feature type="region of interest" description="Disordered" evidence="1">
    <location>
        <begin position="77"/>
        <end position="97"/>
    </location>
</feature>
<dbReference type="RefSeq" id="WP_092338039.1">
    <property type="nucleotide sequence ID" value="NZ_FNIB01000001.1"/>
</dbReference>
<name>A0A4R8V459_9MICO</name>
<dbReference type="STRING" id="1424659.SAMN05216368_10118"/>
<dbReference type="EMBL" id="FNIB01000001">
    <property type="protein sequence ID" value="SDM44630.1"/>
    <property type="molecule type" value="Genomic_DNA"/>
</dbReference>
<evidence type="ECO:0000313" key="4">
    <source>
        <dbReference type="Proteomes" id="UP000199639"/>
    </source>
</evidence>
<proteinExistence type="predicted"/>
<evidence type="ECO:0000256" key="1">
    <source>
        <dbReference type="SAM" id="MobiDB-lite"/>
    </source>
</evidence>
<dbReference type="InterPro" id="IPR012349">
    <property type="entry name" value="Split_barrel_FMN-bd"/>
</dbReference>